<dbReference type="OrthoDB" id="5365502at2"/>
<evidence type="ECO:0000313" key="2">
    <source>
        <dbReference type="EMBL" id="GEO80067.1"/>
    </source>
</evidence>
<dbReference type="AlphaFoldDB" id="A0A512H3P8"/>
<dbReference type="RefSeq" id="WP_147162136.1">
    <property type="nucleotide sequence ID" value="NZ_BJZO01000003.1"/>
</dbReference>
<dbReference type="Proteomes" id="UP000321567">
    <property type="component" value="Unassembled WGS sequence"/>
</dbReference>
<keyword evidence="3" id="KW-1185">Reference proteome</keyword>
<dbReference type="PROSITE" id="PS51257">
    <property type="entry name" value="PROKAR_LIPOPROTEIN"/>
    <property type="match status" value="1"/>
</dbReference>
<organism evidence="2 3">
    <name type="scientific">Pararhodospirillum oryzae</name>
    <dbReference type="NCBI Taxonomy" id="478448"/>
    <lineage>
        <taxon>Bacteria</taxon>
        <taxon>Pseudomonadati</taxon>
        <taxon>Pseudomonadota</taxon>
        <taxon>Alphaproteobacteria</taxon>
        <taxon>Rhodospirillales</taxon>
        <taxon>Rhodospirillaceae</taxon>
        <taxon>Pararhodospirillum</taxon>
    </lineage>
</organism>
<dbReference type="EMBL" id="BJZO01000003">
    <property type="protein sequence ID" value="GEO80067.1"/>
    <property type="molecule type" value="Genomic_DNA"/>
</dbReference>
<protein>
    <recommendedName>
        <fullName evidence="4">Lipoprotein</fullName>
    </recommendedName>
</protein>
<feature type="chain" id="PRO_5021891926" description="Lipoprotein" evidence="1">
    <location>
        <begin position="21"/>
        <end position="190"/>
    </location>
</feature>
<evidence type="ECO:0000256" key="1">
    <source>
        <dbReference type="SAM" id="SignalP"/>
    </source>
</evidence>
<gene>
    <name evidence="2" type="ORF">ROR02_01980</name>
</gene>
<comment type="caution">
    <text evidence="2">The sequence shown here is derived from an EMBL/GenBank/DDBJ whole genome shotgun (WGS) entry which is preliminary data.</text>
</comment>
<keyword evidence="1" id="KW-0732">Signal</keyword>
<sequence length="190" mass="19439">MVRRFLFPLALLVAACHGPAPDTPPGAFDSPDETAGIDPLPVVTVRFDSAHWNGKTVPAEGRCKALGGTGRTPPLIIGGIPTGARTVLVAFSKRGDSDLDDGGLGVVGWTLPLGASLFVTPPVPGQTESLPPGAWIERSHGAALGPRVGYLGPCFPESGAVYEADVRVMGPTGQGEQGVMAHGVISLGQD</sequence>
<name>A0A512H3P8_9PROT</name>
<proteinExistence type="predicted"/>
<evidence type="ECO:0000313" key="3">
    <source>
        <dbReference type="Proteomes" id="UP000321567"/>
    </source>
</evidence>
<evidence type="ECO:0008006" key="4">
    <source>
        <dbReference type="Google" id="ProtNLM"/>
    </source>
</evidence>
<feature type="signal peptide" evidence="1">
    <location>
        <begin position="1"/>
        <end position="20"/>
    </location>
</feature>
<reference evidence="2 3" key="1">
    <citation type="submission" date="2019-07" db="EMBL/GenBank/DDBJ databases">
        <title>Whole genome shotgun sequence of Rhodospirillum oryzae NBRC 107573.</title>
        <authorList>
            <person name="Hosoyama A."/>
            <person name="Uohara A."/>
            <person name="Ohji S."/>
            <person name="Ichikawa N."/>
        </authorList>
    </citation>
    <scope>NUCLEOTIDE SEQUENCE [LARGE SCALE GENOMIC DNA]</scope>
    <source>
        <strain evidence="2 3">NBRC 107573</strain>
    </source>
</reference>
<accession>A0A512H3P8</accession>